<feature type="region of interest" description="Disordered" evidence="1">
    <location>
        <begin position="60"/>
        <end position="79"/>
    </location>
</feature>
<dbReference type="EnsemblProtists" id="EKX39817">
    <property type="protein sequence ID" value="EKX39817"/>
    <property type="gene ID" value="GUITHDRAFT_114067"/>
</dbReference>
<evidence type="ECO:0000256" key="1">
    <source>
        <dbReference type="SAM" id="MobiDB-lite"/>
    </source>
</evidence>
<organism evidence="2">
    <name type="scientific">Guillardia theta (strain CCMP2712)</name>
    <name type="common">Cryptophyte</name>
    <dbReference type="NCBI Taxonomy" id="905079"/>
    <lineage>
        <taxon>Eukaryota</taxon>
        <taxon>Cryptophyceae</taxon>
        <taxon>Pyrenomonadales</taxon>
        <taxon>Geminigeraceae</taxon>
        <taxon>Guillardia</taxon>
    </lineage>
</organism>
<dbReference type="EMBL" id="JH993036">
    <property type="protein sequence ID" value="EKX39817.1"/>
    <property type="molecule type" value="Genomic_DNA"/>
</dbReference>
<protein>
    <submittedName>
        <fullName evidence="2 3">Uncharacterized protein</fullName>
    </submittedName>
</protein>
<dbReference type="KEGG" id="gtt:GUITHDRAFT_114067"/>
<evidence type="ECO:0000313" key="3">
    <source>
        <dbReference type="EnsemblProtists" id="EKX39817"/>
    </source>
</evidence>
<evidence type="ECO:0000313" key="2">
    <source>
        <dbReference type="EMBL" id="EKX39817.1"/>
    </source>
</evidence>
<evidence type="ECO:0000313" key="4">
    <source>
        <dbReference type="Proteomes" id="UP000011087"/>
    </source>
</evidence>
<accession>L1IUR2</accession>
<gene>
    <name evidence="2" type="ORF">GUITHDRAFT_114067</name>
</gene>
<name>L1IUR2_GUITC</name>
<keyword evidence="4" id="KW-1185">Reference proteome</keyword>
<dbReference type="Proteomes" id="UP000011087">
    <property type="component" value="Unassembled WGS sequence"/>
</dbReference>
<dbReference type="AlphaFoldDB" id="L1IUR2"/>
<reference evidence="2 4" key="1">
    <citation type="journal article" date="2012" name="Nature">
        <title>Algal genomes reveal evolutionary mosaicism and the fate of nucleomorphs.</title>
        <authorList>
            <consortium name="DOE Joint Genome Institute"/>
            <person name="Curtis B.A."/>
            <person name="Tanifuji G."/>
            <person name="Burki F."/>
            <person name="Gruber A."/>
            <person name="Irimia M."/>
            <person name="Maruyama S."/>
            <person name="Arias M.C."/>
            <person name="Ball S.G."/>
            <person name="Gile G.H."/>
            <person name="Hirakawa Y."/>
            <person name="Hopkins J.F."/>
            <person name="Kuo A."/>
            <person name="Rensing S.A."/>
            <person name="Schmutz J."/>
            <person name="Symeonidi A."/>
            <person name="Elias M."/>
            <person name="Eveleigh R.J."/>
            <person name="Herman E.K."/>
            <person name="Klute M.J."/>
            <person name="Nakayama T."/>
            <person name="Obornik M."/>
            <person name="Reyes-Prieto A."/>
            <person name="Armbrust E.V."/>
            <person name="Aves S.J."/>
            <person name="Beiko R.G."/>
            <person name="Coutinho P."/>
            <person name="Dacks J.B."/>
            <person name="Durnford D.G."/>
            <person name="Fast N.M."/>
            <person name="Green B.R."/>
            <person name="Grisdale C.J."/>
            <person name="Hempel F."/>
            <person name="Henrissat B."/>
            <person name="Hoppner M.P."/>
            <person name="Ishida K."/>
            <person name="Kim E."/>
            <person name="Koreny L."/>
            <person name="Kroth P.G."/>
            <person name="Liu Y."/>
            <person name="Malik S.B."/>
            <person name="Maier U.G."/>
            <person name="McRose D."/>
            <person name="Mock T."/>
            <person name="Neilson J.A."/>
            <person name="Onodera N.T."/>
            <person name="Poole A.M."/>
            <person name="Pritham E.J."/>
            <person name="Richards T.A."/>
            <person name="Rocap G."/>
            <person name="Roy S.W."/>
            <person name="Sarai C."/>
            <person name="Schaack S."/>
            <person name="Shirato S."/>
            <person name="Slamovits C.H."/>
            <person name="Spencer D.F."/>
            <person name="Suzuki S."/>
            <person name="Worden A.Z."/>
            <person name="Zauner S."/>
            <person name="Barry K."/>
            <person name="Bell C."/>
            <person name="Bharti A.K."/>
            <person name="Crow J.A."/>
            <person name="Grimwood J."/>
            <person name="Kramer R."/>
            <person name="Lindquist E."/>
            <person name="Lucas S."/>
            <person name="Salamov A."/>
            <person name="McFadden G.I."/>
            <person name="Lane C.E."/>
            <person name="Keeling P.J."/>
            <person name="Gray M.W."/>
            <person name="Grigoriev I.V."/>
            <person name="Archibald J.M."/>
        </authorList>
    </citation>
    <scope>NUCLEOTIDE SEQUENCE</scope>
    <source>
        <strain evidence="2 4">CCMP2712</strain>
    </source>
</reference>
<feature type="compositionally biased region" description="Basic and acidic residues" evidence="1">
    <location>
        <begin position="69"/>
        <end position="78"/>
    </location>
</feature>
<dbReference type="PaxDb" id="55529-EKX39817"/>
<proteinExistence type="predicted"/>
<reference evidence="4" key="2">
    <citation type="submission" date="2012-11" db="EMBL/GenBank/DDBJ databases">
        <authorList>
            <person name="Kuo A."/>
            <person name="Curtis B.A."/>
            <person name="Tanifuji G."/>
            <person name="Burki F."/>
            <person name="Gruber A."/>
            <person name="Irimia M."/>
            <person name="Maruyama S."/>
            <person name="Arias M.C."/>
            <person name="Ball S.G."/>
            <person name="Gile G.H."/>
            <person name="Hirakawa Y."/>
            <person name="Hopkins J.F."/>
            <person name="Rensing S.A."/>
            <person name="Schmutz J."/>
            <person name="Symeonidi A."/>
            <person name="Elias M."/>
            <person name="Eveleigh R.J."/>
            <person name="Herman E.K."/>
            <person name="Klute M.J."/>
            <person name="Nakayama T."/>
            <person name="Obornik M."/>
            <person name="Reyes-Prieto A."/>
            <person name="Armbrust E.V."/>
            <person name="Aves S.J."/>
            <person name="Beiko R.G."/>
            <person name="Coutinho P."/>
            <person name="Dacks J.B."/>
            <person name="Durnford D.G."/>
            <person name="Fast N.M."/>
            <person name="Green B.R."/>
            <person name="Grisdale C."/>
            <person name="Hempe F."/>
            <person name="Henrissat B."/>
            <person name="Hoppner M.P."/>
            <person name="Ishida K.-I."/>
            <person name="Kim E."/>
            <person name="Koreny L."/>
            <person name="Kroth P.G."/>
            <person name="Liu Y."/>
            <person name="Malik S.-B."/>
            <person name="Maier U.G."/>
            <person name="McRose D."/>
            <person name="Mock T."/>
            <person name="Neilson J.A."/>
            <person name="Onodera N.T."/>
            <person name="Poole A.M."/>
            <person name="Pritham E.J."/>
            <person name="Richards T.A."/>
            <person name="Rocap G."/>
            <person name="Roy S.W."/>
            <person name="Sarai C."/>
            <person name="Schaack S."/>
            <person name="Shirato S."/>
            <person name="Slamovits C.H."/>
            <person name="Spencer D.F."/>
            <person name="Suzuki S."/>
            <person name="Worden A.Z."/>
            <person name="Zauner S."/>
            <person name="Barry K."/>
            <person name="Bell C."/>
            <person name="Bharti A.K."/>
            <person name="Crow J.A."/>
            <person name="Grimwood J."/>
            <person name="Kramer R."/>
            <person name="Lindquist E."/>
            <person name="Lucas S."/>
            <person name="Salamov A."/>
            <person name="McFadden G.I."/>
            <person name="Lane C.E."/>
            <person name="Keeling P.J."/>
            <person name="Gray M.W."/>
            <person name="Grigoriev I.V."/>
            <person name="Archibald J.M."/>
        </authorList>
    </citation>
    <scope>NUCLEOTIDE SEQUENCE</scope>
    <source>
        <strain evidence="4">CCMP2712</strain>
    </source>
</reference>
<reference evidence="3" key="3">
    <citation type="submission" date="2016-03" db="UniProtKB">
        <authorList>
            <consortium name="EnsemblProtists"/>
        </authorList>
    </citation>
    <scope>IDENTIFICATION</scope>
</reference>
<dbReference type="GeneID" id="17296610"/>
<dbReference type="HOGENOM" id="CLU_1398740_0_0_1"/>
<dbReference type="RefSeq" id="XP_005826797.1">
    <property type="nucleotide sequence ID" value="XM_005826740.1"/>
</dbReference>
<sequence length="195" mass="22127">MQRRENFRRSASRLSALADSRRYPVDSVIDQHIKPVEAHSNRPSAHRVDGSHYISATRNSWIPASTDPSKSHGDESIRPVRSSESIMSSIWQQSHDTLRHASQGVVAADLRRSTLLLQSLHEARKFKDIDDVRRAVQEHEQYVGDLRSSLRSKGASAVQRKATTTQTFSWIEYEGVSSASKIVKMKMNSRMKEID</sequence>